<evidence type="ECO:0000313" key="2">
    <source>
        <dbReference type="Proteomes" id="UP000033636"/>
    </source>
</evidence>
<accession>A0ACC6UYY6</accession>
<reference evidence="1" key="1">
    <citation type="submission" date="2024-07" db="EMBL/GenBank/DDBJ databases">
        <title>Metagenome and Metagenome-Assembled Genomes of Archaea from a hot spring from the geothermal field of Los Azufres, Mexico.</title>
        <authorList>
            <person name="Marin-Paredes R."/>
            <person name="Martinez-Romero E."/>
            <person name="Servin-Garciduenas L.E."/>
        </authorList>
    </citation>
    <scope>NUCLEOTIDE SEQUENCE</scope>
</reference>
<comment type="caution">
    <text evidence="1">The sequence shown here is derived from an EMBL/GenBank/DDBJ whole genome shotgun (WGS) entry which is preliminary data.</text>
</comment>
<dbReference type="Proteomes" id="UP000033636">
    <property type="component" value="Unassembled WGS sequence"/>
</dbReference>
<organism evidence="1 2">
    <name type="scientific">Thermoproteus sp. AZ2</name>
    <dbReference type="NCBI Taxonomy" id="1609232"/>
    <lineage>
        <taxon>Archaea</taxon>
        <taxon>Thermoproteota</taxon>
        <taxon>Thermoprotei</taxon>
        <taxon>Thermoproteales</taxon>
        <taxon>Thermoproteaceae</taxon>
        <taxon>Thermoproteus</taxon>
    </lineage>
</organism>
<protein>
    <submittedName>
        <fullName evidence="1">Uncharacterized protein</fullName>
    </submittedName>
</protein>
<evidence type="ECO:0000313" key="1">
    <source>
        <dbReference type="EMBL" id="MFB6489694.1"/>
    </source>
</evidence>
<gene>
    <name evidence="1" type="ORF">TU35_000345</name>
</gene>
<dbReference type="EMBL" id="JZWT02000001">
    <property type="protein sequence ID" value="MFB6489694.1"/>
    <property type="molecule type" value="Genomic_DNA"/>
</dbReference>
<proteinExistence type="predicted"/>
<name>A0ACC6UYY6_9CREN</name>
<sequence length="139" mass="15316">MAVSVSAVLSKVREEVAAKGSPCSAEADLELAEDLYLAGRLAVLKTEAGTKCLDIGEVAEALREIAAPEALRQEQAMPLSPPYIELYERGDKYVVMGVHEGKVYMTEWSGVLLCCSWSINIDLEKYKRIYKILSNYLGL</sequence>